<comment type="caution">
    <text evidence="2">The sequence shown here is derived from an EMBL/GenBank/DDBJ whole genome shotgun (WGS) entry which is preliminary data.</text>
</comment>
<dbReference type="EMBL" id="CATQJA010002702">
    <property type="protein sequence ID" value="CAJ0585157.1"/>
    <property type="molecule type" value="Genomic_DNA"/>
</dbReference>
<organism evidence="2 3">
    <name type="scientific">Mesorhabditis spiculigera</name>
    <dbReference type="NCBI Taxonomy" id="96644"/>
    <lineage>
        <taxon>Eukaryota</taxon>
        <taxon>Metazoa</taxon>
        <taxon>Ecdysozoa</taxon>
        <taxon>Nematoda</taxon>
        <taxon>Chromadorea</taxon>
        <taxon>Rhabditida</taxon>
        <taxon>Rhabditina</taxon>
        <taxon>Rhabditomorpha</taxon>
        <taxon>Rhabditoidea</taxon>
        <taxon>Rhabditidae</taxon>
        <taxon>Mesorhabditinae</taxon>
        <taxon>Mesorhabditis</taxon>
    </lineage>
</organism>
<feature type="chain" id="PRO_5041320225" evidence="1">
    <location>
        <begin position="18"/>
        <end position="131"/>
    </location>
</feature>
<protein>
    <submittedName>
        <fullName evidence="2">Uncharacterized protein</fullName>
    </submittedName>
</protein>
<gene>
    <name evidence="2" type="ORF">MSPICULIGERA_LOCUS23188</name>
</gene>
<reference evidence="2" key="1">
    <citation type="submission" date="2023-06" db="EMBL/GenBank/DDBJ databases">
        <authorList>
            <person name="Delattre M."/>
        </authorList>
    </citation>
    <scope>NUCLEOTIDE SEQUENCE</scope>
    <source>
        <strain evidence="2">AF72</strain>
    </source>
</reference>
<feature type="non-terminal residue" evidence="2">
    <location>
        <position position="1"/>
    </location>
</feature>
<accession>A0AA36DCT6</accession>
<evidence type="ECO:0000313" key="3">
    <source>
        <dbReference type="Proteomes" id="UP001177023"/>
    </source>
</evidence>
<evidence type="ECO:0000313" key="2">
    <source>
        <dbReference type="EMBL" id="CAJ0585157.1"/>
    </source>
</evidence>
<dbReference type="AlphaFoldDB" id="A0AA36DCT6"/>
<feature type="signal peptide" evidence="1">
    <location>
        <begin position="1"/>
        <end position="17"/>
    </location>
</feature>
<dbReference type="Proteomes" id="UP001177023">
    <property type="component" value="Unassembled WGS sequence"/>
</dbReference>
<name>A0AA36DCT6_9BILA</name>
<sequence>MWLLLLLLLKSMVVVESVHCFSGFNGKVASEECLDDEAMCFRYTIEAGSISGCSPDMRELNDVYIERIWCPKAGNFHGTDIPDPIMINGQPPEMSKNASDSLLCCRGDRCNTANTNFCLIYIVFAIFLALF</sequence>
<keyword evidence="1" id="KW-0732">Signal</keyword>
<keyword evidence="3" id="KW-1185">Reference proteome</keyword>
<evidence type="ECO:0000256" key="1">
    <source>
        <dbReference type="SAM" id="SignalP"/>
    </source>
</evidence>
<proteinExistence type="predicted"/>